<dbReference type="GO" id="GO:0006355">
    <property type="term" value="P:regulation of DNA-templated transcription"/>
    <property type="evidence" value="ECO:0007669"/>
    <property type="project" value="TreeGrafter"/>
</dbReference>
<dbReference type="InterPro" id="IPR035248">
    <property type="entry name" value="PRMT5_C"/>
</dbReference>
<keyword evidence="3" id="KW-0949">S-adenosyl-L-methionine</keyword>
<feature type="domain" description="PRMT5 arginine-N-methyltransferase" evidence="4">
    <location>
        <begin position="350"/>
        <end position="504"/>
    </location>
</feature>
<dbReference type="InterPro" id="IPR029063">
    <property type="entry name" value="SAM-dependent_MTases_sf"/>
</dbReference>
<keyword evidence="1" id="KW-0489">Methyltransferase</keyword>
<dbReference type="Pfam" id="PF17285">
    <property type="entry name" value="PRMT5_TIM"/>
    <property type="match status" value="1"/>
</dbReference>
<dbReference type="OrthoDB" id="1368803at2759"/>
<dbReference type="GO" id="GO:0005829">
    <property type="term" value="C:cytosol"/>
    <property type="evidence" value="ECO:0007669"/>
    <property type="project" value="TreeGrafter"/>
</dbReference>
<dbReference type="EMBL" id="SELW01000641">
    <property type="protein sequence ID" value="TID16685.1"/>
    <property type="molecule type" value="Genomic_DNA"/>
</dbReference>
<dbReference type="PANTHER" id="PTHR10738:SF0">
    <property type="entry name" value="PROTEIN ARGININE N-METHYLTRANSFERASE 5"/>
    <property type="match status" value="1"/>
</dbReference>
<evidence type="ECO:0000256" key="2">
    <source>
        <dbReference type="ARBA" id="ARBA00022679"/>
    </source>
</evidence>
<reference evidence="7 8" key="1">
    <citation type="journal article" date="2019" name="Front. Genet.">
        <title>Whole-Genome Sequencing of the Opportunistic Yeast Pathogen Candida inconspicua Uncovers Its Hybrid Origin.</title>
        <authorList>
            <person name="Mixao V."/>
            <person name="Hansen A.P."/>
            <person name="Saus E."/>
            <person name="Boekhout T."/>
            <person name="Lass-Florl C."/>
            <person name="Gabaldon T."/>
        </authorList>
    </citation>
    <scope>NUCLEOTIDE SEQUENCE [LARGE SCALE GENOMIC DNA]</scope>
    <source>
        <strain evidence="7 8">CBS 180</strain>
    </source>
</reference>
<accession>A0A4T0WWT6</accession>
<dbReference type="SUPFAM" id="SSF53335">
    <property type="entry name" value="S-adenosyl-L-methionine-dependent methyltransferases"/>
    <property type="match status" value="1"/>
</dbReference>
<dbReference type="AlphaFoldDB" id="A0A4T0WWT6"/>
<dbReference type="STRING" id="52247.A0A4T0WWT6"/>
<feature type="domain" description="PRMT5 oligomerisation" evidence="6">
    <location>
        <begin position="520"/>
        <end position="701"/>
    </location>
</feature>
<dbReference type="Gene3D" id="2.70.160.11">
    <property type="entry name" value="Hnrnp arginine n-methyltransferase1"/>
    <property type="match status" value="1"/>
</dbReference>
<evidence type="ECO:0000256" key="1">
    <source>
        <dbReference type="ARBA" id="ARBA00022603"/>
    </source>
</evidence>
<dbReference type="InterPro" id="IPR025799">
    <property type="entry name" value="Arg_MeTrfase"/>
</dbReference>
<dbReference type="PANTHER" id="PTHR10738">
    <property type="entry name" value="PROTEIN ARGININE N-METHYLTRANSFERASE 5"/>
    <property type="match status" value="1"/>
</dbReference>
<dbReference type="Pfam" id="PF17286">
    <property type="entry name" value="PRMT5_C"/>
    <property type="match status" value="1"/>
</dbReference>
<evidence type="ECO:0000259" key="5">
    <source>
        <dbReference type="Pfam" id="PF17285"/>
    </source>
</evidence>
<evidence type="ECO:0000259" key="4">
    <source>
        <dbReference type="Pfam" id="PF05185"/>
    </source>
</evidence>
<keyword evidence="8" id="KW-1185">Reference proteome</keyword>
<keyword evidence="2" id="KW-0808">Transferase</keyword>
<proteinExistence type="predicted"/>
<evidence type="ECO:0000259" key="6">
    <source>
        <dbReference type="Pfam" id="PF17286"/>
    </source>
</evidence>
<dbReference type="Gene3D" id="3.40.50.150">
    <property type="entry name" value="Vaccinia Virus protein VP39"/>
    <property type="match status" value="1"/>
</dbReference>
<dbReference type="GO" id="GO:0005634">
    <property type="term" value="C:nucleus"/>
    <property type="evidence" value="ECO:0007669"/>
    <property type="project" value="TreeGrafter"/>
</dbReference>
<name>A0A4T0WWT6_9ASCO</name>
<dbReference type="Gene3D" id="3.20.20.150">
    <property type="entry name" value="Divalent-metal-dependent TIM barrel enzymes"/>
    <property type="match status" value="1"/>
</dbReference>
<evidence type="ECO:0008006" key="9">
    <source>
        <dbReference type="Google" id="ProtNLM"/>
    </source>
</evidence>
<evidence type="ECO:0000313" key="8">
    <source>
        <dbReference type="Proteomes" id="UP000307173"/>
    </source>
</evidence>
<dbReference type="GO" id="GO:0016274">
    <property type="term" value="F:protein-arginine N-methyltransferase activity"/>
    <property type="evidence" value="ECO:0007669"/>
    <property type="project" value="InterPro"/>
</dbReference>
<dbReference type="InterPro" id="IPR035075">
    <property type="entry name" value="PRMT5"/>
</dbReference>
<feature type="domain" description="PRMT5 TIM barrel" evidence="5">
    <location>
        <begin position="30"/>
        <end position="251"/>
    </location>
</feature>
<comment type="caution">
    <text evidence="7">The sequence shown here is derived from an EMBL/GenBank/DDBJ whole genome shotgun (WGS) entry which is preliminary data.</text>
</comment>
<sequence length="705" mass="80764">MSTLLSDVPIGIVLKNPSTENDRSILNTGKYQFAMTPVTNENFKRKCLQVQLDSEIHDNPNPLLLNKVELDRQRNLLTLKTNEVGKDINSNSRSITVPYPNKDDSDLTLLPHLEKAVGILSTRLDLEESKTLGLYQSQILYNEIEFAHFLGVKSFIMSITSTERNSLLFLHTIYDFLTTFPSITISFCFQSNDSPFVLTTNYECFRKWTSIKRHCRYHRNYKNLSLALCNTYSHEIDLWLTEPYKFCIIPTLEDNNLSQSEKSVYFEKLKKRTLKIAQPNVLQPITFAIKSSSNDVDMSLIHDAEVESLRELIRPIIEETNNPETMSPMVRSAIDNVIKANNPISSLFSSKMLQIPVEHLAENHENTMYANDTHKYDQYERAFMKALNDLVLTMKAGELKHILFVDPRRGPLIERLFVALETLSIPVSNFTITAIESNRNLIHVLKRKNRTLWNGKVKILGMEFSRYPQSKQYKKYGKVHLVISDLMGSFGCDELMPESLDSIAIPGVCSSECIFIPYSIESYLAPVSAPLLWEYARGKNIENRMEQIYIPLIPFMKSHGSKLSWRSKSCLSLKYPTVSKLSSSNLHNSRLSALSYDIPYPATIDGLAGYFTATLYPGSKAITISNLDPPSGKKGCNLWLPAFIPFKTPFFWNDYYSLEVLMARKCSGSMVWYEWSIYVSDRESDFTCKESIVHNMNDRGFKFSR</sequence>
<evidence type="ECO:0000313" key="7">
    <source>
        <dbReference type="EMBL" id="TID16685.1"/>
    </source>
</evidence>
<organism evidence="7 8">
    <name type="scientific">Pichia inconspicua</name>
    <dbReference type="NCBI Taxonomy" id="52247"/>
    <lineage>
        <taxon>Eukaryota</taxon>
        <taxon>Fungi</taxon>
        <taxon>Dikarya</taxon>
        <taxon>Ascomycota</taxon>
        <taxon>Saccharomycotina</taxon>
        <taxon>Pichiomycetes</taxon>
        <taxon>Pichiales</taxon>
        <taxon>Pichiaceae</taxon>
        <taxon>Pichia</taxon>
    </lineage>
</organism>
<protein>
    <recommendedName>
        <fullName evidence="9">Protein arginine N-methyltransferase</fullName>
    </recommendedName>
</protein>
<dbReference type="InterPro" id="IPR035247">
    <property type="entry name" value="PRMT5_TIM"/>
</dbReference>
<gene>
    <name evidence="7" type="ORF">CANINC_004137</name>
</gene>
<dbReference type="Pfam" id="PF05185">
    <property type="entry name" value="PRMT5"/>
    <property type="match status" value="1"/>
</dbReference>
<evidence type="ECO:0000256" key="3">
    <source>
        <dbReference type="ARBA" id="ARBA00022691"/>
    </source>
</evidence>
<dbReference type="Proteomes" id="UP000307173">
    <property type="component" value="Unassembled WGS sequence"/>
</dbReference>